<keyword evidence="1" id="KW-0472">Membrane</keyword>
<dbReference type="EMBL" id="LR215974">
    <property type="protein sequence ID" value="VFB04363.1"/>
    <property type="molecule type" value="Genomic_DNA"/>
</dbReference>
<evidence type="ECO:0000256" key="1">
    <source>
        <dbReference type="SAM" id="Phobius"/>
    </source>
</evidence>
<gene>
    <name evidence="2" type="ORF">NCTC12078_02388</name>
</gene>
<keyword evidence="1" id="KW-0812">Transmembrane</keyword>
<dbReference type="Proteomes" id="UP000290013">
    <property type="component" value="Chromosome"/>
</dbReference>
<keyword evidence="1" id="KW-1133">Transmembrane helix</keyword>
<feature type="transmembrane region" description="Helical" evidence="1">
    <location>
        <begin position="38"/>
        <end position="58"/>
    </location>
</feature>
<evidence type="ECO:0000313" key="2">
    <source>
        <dbReference type="EMBL" id="VFB04363.1"/>
    </source>
</evidence>
<dbReference type="RefSeq" id="WP_130914627.1">
    <property type="nucleotide sequence ID" value="NZ_LR215974.1"/>
</dbReference>
<feature type="transmembrane region" description="Helical" evidence="1">
    <location>
        <begin position="65"/>
        <end position="82"/>
    </location>
</feature>
<proteinExistence type="predicted"/>
<dbReference type="AlphaFoldDB" id="A0A4U8WDV5"/>
<feature type="transmembrane region" description="Helical" evidence="1">
    <location>
        <begin position="102"/>
        <end position="119"/>
    </location>
</feature>
<sequence>MKYKFLTTLSFLAISSIIFQFLYLFGGFDGGGYAMAPFVFVPITIITNVIIGIINLLLLPKILNYKFNVALFLGIITCYFIYDQGLDFFDHFFKKNLNGYGQRLMYLPVVFGSLFTLIYENKKSF</sequence>
<feature type="transmembrane region" description="Helical" evidence="1">
    <location>
        <begin position="5"/>
        <end position="26"/>
    </location>
</feature>
<accession>A0A4U8WDV5</accession>
<name>A0A4U8WDV5_9FLAO</name>
<protein>
    <submittedName>
        <fullName evidence="2">Uncharacterized protein</fullName>
    </submittedName>
</protein>
<dbReference type="KEGG" id="ctai:NCTC12078_02388"/>
<reference evidence="2 3" key="1">
    <citation type="submission" date="2019-02" db="EMBL/GenBank/DDBJ databases">
        <authorList>
            <consortium name="Pathogen Informatics"/>
        </authorList>
    </citation>
    <scope>NUCLEOTIDE SEQUENCE [LARGE SCALE GENOMIC DNA]</scope>
    <source>
        <strain evidence="2 3">3012STDY6944375</strain>
    </source>
</reference>
<evidence type="ECO:0000313" key="3">
    <source>
        <dbReference type="Proteomes" id="UP000290013"/>
    </source>
</evidence>
<organism evidence="2 3">
    <name type="scientific">Chryseobacterium taihuense</name>
    <dbReference type="NCBI Taxonomy" id="1141221"/>
    <lineage>
        <taxon>Bacteria</taxon>
        <taxon>Pseudomonadati</taxon>
        <taxon>Bacteroidota</taxon>
        <taxon>Flavobacteriia</taxon>
        <taxon>Flavobacteriales</taxon>
        <taxon>Weeksellaceae</taxon>
        <taxon>Chryseobacterium group</taxon>
        <taxon>Chryseobacterium</taxon>
    </lineage>
</organism>